<dbReference type="GO" id="GO:0008380">
    <property type="term" value="P:RNA splicing"/>
    <property type="evidence" value="ECO:0007669"/>
    <property type="project" value="UniProtKB-KW"/>
</dbReference>
<dbReference type="AlphaFoldDB" id="A0A7R9GDW7"/>
<dbReference type="GO" id="GO:0006397">
    <property type="term" value="P:mRNA processing"/>
    <property type="evidence" value="ECO:0007669"/>
    <property type="project" value="UniProtKB-KW"/>
</dbReference>
<evidence type="ECO:0000256" key="2">
    <source>
        <dbReference type="ARBA" id="ARBA00023187"/>
    </source>
</evidence>
<feature type="region of interest" description="Disordered" evidence="4">
    <location>
        <begin position="134"/>
        <end position="211"/>
    </location>
</feature>
<dbReference type="EMBL" id="CAJPEX010000843">
    <property type="protein sequence ID" value="CAG0917402.1"/>
    <property type="molecule type" value="Genomic_DNA"/>
</dbReference>
<dbReference type="FunFam" id="1.20.1390.10:FF:000002">
    <property type="entry name" value="Serine/arginine repetitive matrix 1 isoform 2"/>
    <property type="match status" value="1"/>
</dbReference>
<dbReference type="GO" id="GO:0048024">
    <property type="term" value="P:regulation of mRNA splicing, via spliceosome"/>
    <property type="evidence" value="ECO:0007669"/>
    <property type="project" value="TreeGrafter"/>
</dbReference>
<dbReference type="InterPro" id="IPR052225">
    <property type="entry name" value="Ser/Arg_repetitive_matrix"/>
</dbReference>
<dbReference type="Gene3D" id="1.20.1390.10">
    <property type="entry name" value="PWI domain"/>
    <property type="match status" value="1"/>
</dbReference>
<dbReference type="EMBL" id="OA882880">
    <property type="protein sequence ID" value="CAD7277250.1"/>
    <property type="molecule type" value="Genomic_DNA"/>
</dbReference>
<feature type="compositionally biased region" description="Basic and acidic residues" evidence="4">
    <location>
        <begin position="134"/>
        <end position="159"/>
    </location>
</feature>
<keyword evidence="1" id="KW-0507">mRNA processing</keyword>
<organism evidence="6">
    <name type="scientific">Notodromas monacha</name>
    <dbReference type="NCBI Taxonomy" id="399045"/>
    <lineage>
        <taxon>Eukaryota</taxon>
        <taxon>Metazoa</taxon>
        <taxon>Ecdysozoa</taxon>
        <taxon>Arthropoda</taxon>
        <taxon>Crustacea</taxon>
        <taxon>Oligostraca</taxon>
        <taxon>Ostracoda</taxon>
        <taxon>Podocopa</taxon>
        <taxon>Podocopida</taxon>
        <taxon>Cypridocopina</taxon>
        <taxon>Cypridoidea</taxon>
        <taxon>Cyprididae</taxon>
        <taxon>Notodromas</taxon>
    </lineage>
</organism>
<protein>
    <recommendedName>
        <fullName evidence="3">Serine/arginine repetitive matrix protein 1</fullName>
    </recommendedName>
</protein>
<dbReference type="Proteomes" id="UP000678499">
    <property type="component" value="Unassembled WGS sequence"/>
</dbReference>
<dbReference type="GO" id="GO:0003723">
    <property type="term" value="F:RNA binding"/>
    <property type="evidence" value="ECO:0007669"/>
    <property type="project" value="TreeGrafter"/>
</dbReference>
<name>A0A7R9GDW7_9CRUS</name>
<evidence type="ECO:0000313" key="7">
    <source>
        <dbReference type="Proteomes" id="UP000678499"/>
    </source>
</evidence>
<evidence type="ECO:0000256" key="4">
    <source>
        <dbReference type="SAM" id="MobiDB-lite"/>
    </source>
</evidence>
<dbReference type="GO" id="GO:0005681">
    <property type="term" value="C:spliceosomal complex"/>
    <property type="evidence" value="ECO:0007669"/>
    <property type="project" value="TreeGrafter"/>
</dbReference>
<dbReference type="PROSITE" id="PS51025">
    <property type="entry name" value="PWI"/>
    <property type="match status" value="1"/>
</dbReference>
<dbReference type="Pfam" id="PF01480">
    <property type="entry name" value="PWI"/>
    <property type="match status" value="1"/>
</dbReference>
<evidence type="ECO:0000256" key="1">
    <source>
        <dbReference type="ARBA" id="ARBA00022664"/>
    </source>
</evidence>
<dbReference type="PANTHER" id="PTHR23148">
    <property type="entry name" value="SERINE/ARGININE REGULATED NUCLEAR MATRIX PROTEIN"/>
    <property type="match status" value="1"/>
</dbReference>
<dbReference type="SMART" id="SM00311">
    <property type="entry name" value="PWI"/>
    <property type="match status" value="1"/>
</dbReference>
<proteinExistence type="predicted"/>
<feature type="compositionally biased region" description="Basic and acidic residues" evidence="4">
    <location>
        <begin position="166"/>
        <end position="189"/>
    </location>
</feature>
<dbReference type="InterPro" id="IPR036483">
    <property type="entry name" value="PWI_dom_sf"/>
</dbReference>
<reference evidence="6" key="1">
    <citation type="submission" date="2020-11" db="EMBL/GenBank/DDBJ databases">
        <authorList>
            <person name="Tran Van P."/>
        </authorList>
    </citation>
    <scope>NUCLEOTIDE SEQUENCE</scope>
</reference>
<feature type="domain" description="PWI" evidence="5">
    <location>
        <begin position="28"/>
        <end position="127"/>
    </location>
</feature>
<evidence type="ECO:0000313" key="6">
    <source>
        <dbReference type="EMBL" id="CAD7277250.1"/>
    </source>
</evidence>
<dbReference type="OrthoDB" id="163257at2759"/>
<dbReference type="PANTHER" id="PTHR23148:SF0">
    <property type="entry name" value="SERINE_ARGININE REPETITIVE MATRIX PROTEIN 1"/>
    <property type="match status" value="1"/>
</dbReference>
<dbReference type="SUPFAM" id="SSF101233">
    <property type="entry name" value="PWI domain"/>
    <property type="match status" value="1"/>
</dbReference>
<dbReference type="InterPro" id="IPR002483">
    <property type="entry name" value="PWI_dom"/>
</dbReference>
<keyword evidence="7" id="KW-1185">Reference proteome</keyword>
<sequence>MTDAGFFRGTSSDQDNRFSDKEKKLLKQMKFAEVLSKKVDMSKVKLDVVKPWITSRITELLGSEDEVVVSYIFNQLEEKLPDPRLMQINVTGFLNGRNARLFMEELWTHLVNAAESPTGIPEAFMEMKRQELKKRNEEAERVREAVKNAEREMVRRESRFNAQEESAPKKSWADSENSRTERPSREDRRPRSRSSSPGYRSRKSNENPRNR</sequence>
<accession>A0A7R9GDW7</accession>
<evidence type="ECO:0000256" key="3">
    <source>
        <dbReference type="ARBA" id="ARBA00067280"/>
    </source>
</evidence>
<gene>
    <name evidence="6" type="ORF">NMOB1V02_LOCUS4985</name>
</gene>
<keyword evidence="2" id="KW-0508">mRNA splicing</keyword>
<evidence type="ECO:0000259" key="5">
    <source>
        <dbReference type="PROSITE" id="PS51025"/>
    </source>
</evidence>